<keyword evidence="3" id="KW-1185">Reference proteome</keyword>
<dbReference type="EMBL" id="JAIWYP010000001">
    <property type="protein sequence ID" value="KAH3882988.1"/>
    <property type="molecule type" value="Genomic_DNA"/>
</dbReference>
<name>A0A9D4RXX3_DREPO</name>
<feature type="compositionally biased region" description="Basic and acidic residues" evidence="1">
    <location>
        <begin position="101"/>
        <end position="111"/>
    </location>
</feature>
<evidence type="ECO:0000313" key="2">
    <source>
        <dbReference type="EMBL" id="KAH3882988.1"/>
    </source>
</evidence>
<feature type="compositionally biased region" description="Pro residues" evidence="1">
    <location>
        <begin position="64"/>
        <end position="86"/>
    </location>
</feature>
<protein>
    <submittedName>
        <fullName evidence="2">Uncharacterized protein</fullName>
    </submittedName>
</protein>
<organism evidence="2 3">
    <name type="scientific">Dreissena polymorpha</name>
    <name type="common">Zebra mussel</name>
    <name type="synonym">Mytilus polymorpha</name>
    <dbReference type="NCBI Taxonomy" id="45954"/>
    <lineage>
        <taxon>Eukaryota</taxon>
        <taxon>Metazoa</taxon>
        <taxon>Spiralia</taxon>
        <taxon>Lophotrochozoa</taxon>
        <taxon>Mollusca</taxon>
        <taxon>Bivalvia</taxon>
        <taxon>Autobranchia</taxon>
        <taxon>Heteroconchia</taxon>
        <taxon>Euheterodonta</taxon>
        <taxon>Imparidentia</taxon>
        <taxon>Neoheterodontei</taxon>
        <taxon>Myida</taxon>
        <taxon>Dreissenoidea</taxon>
        <taxon>Dreissenidae</taxon>
        <taxon>Dreissena</taxon>
    </lineage>
</organism>
<reference evidence="2" key="2">
    <citation type="submission" date="2020-11" db="EMBL/GenBank/DDBJ databases">
        <authorList>
            <person name="McCartney M.A."/>
            <person name="Auch B."/>
            <person name="Kono T."/>
            <person name="Mallez S."/>
            <person name="Becker A."/>
            <person name="Gohl D.M."/>
            <person name="Silverstein K.A.T."/>
            <person name="Koren S."/>
            <person name="Bechman K.B."/>
            <person name="Herman A."/>
            <person name="Abrahante J.E."/>
            <person name="Garbe J."/>
        </authorList>
    </citation>
    <scope>NUCLEOTIDE SEQUENCE</scope>
    <source>
        <strain evidence="2">Duluth1</strain>
        <tissue evidence="2">Whole animal</tissue>
    </source>
</reference>
<proteinExistence type="predicted"/>
<comment type="caution">
    <text evidence="2">The sequence shown here is derived from an EMBL/GenBank/DDBJ whole genome shotgun (WGS) entry which is preliminary data.</text>
</comment>
<evidence type="ECO:0000313" key="3">
    <source>
        <dbReference type="Proteomes" id="UP000828390"/>
    </source>
</evidence>
<feature type="region of interest" description="Disordered" evidence="1">
    <location>
        <begin position="23"/>
        <end position="117"/>
    </location>
</feature>
<evidence type="ECO:0000256" key="1">
    <source>
        <dbReference type="SAM" id="MobiDB-lite"/>
    </source>
</evidence>
<dbReference type="Proteomes" id="UP000828390">
    <property type="component" value="Unassembled WGS sequence"/>
</dbReference>
<accession>A0A9D4RXX3</accession>
<gene>
    <name evidence="2" type="ORF">DPMN_006935</name>
</gene>
<sequence>MYGLPPLQPHQLKATLLAQTSSLAASKRQNDDEEMQLSSKKLKLEMSDMDLDEGDNFLNKTLDPPLPVETPPSRPPVPNSTPPPTPDDTIHKSLLPQFSRESSHAPSETRSESPSLEELEEKYKLLQNSLLVGDDDSITGDDLMVIDSCEDDTNTGESSQNPIDLDTTQESVVNETDGGTSKCLIEIANDSIDSTADDFEFVKPRLHKSGSTTSIQTFGELGTGSPISSQPSTPTHSPFHDLRADFKGSVSKSRDFSTPIMKRSGSVDHLPSDSKFAVGIEDHIPFENLPNAIGNYEKMRDLIMNKIRKIKPSFSKKATE</sequence>
<dbReference type="AlphaFoldDB" id="A0A9D4RXX3"/>
<reference evidence="2" key="1">
    <citation type="journal article" date="2019" name="bioRxiv">
        <title>The Genome of the Zebra Mussel, Dreissena polymorpha: A Resource for Invasive Species Research.</title>
        <authorList>
            <person name="McCartney M.A."/>
            <person name="Auch B."/>
            <person name="Kono T."/>
            <person name="Mallez S."/>
            <person name="Zhang Y."/>
            <person name="Obille A."/>
            <person name="Becker A."/>
            <person name="Abrahante J.E."/>
            <person name="Garbe J."/>
            <person name="Badalamenti J.P."/>
            <person name="Herman A."/>
            <person name="Mangelson H."/>
            <person name="Liachko I."/>
            <person name="Sullivan S."/>
            <person name="Sone E.D."/>
            <person name="Koren S."/>
            <person name="Silverstein K.A.T."/>
            <person name="Beckman K.B."/>
            <person name="Gohl D.M."/>
        </authorList>
    </citation>
    <scope>NUCLEOTIDE SEQUENCE</scope>
    <source>
        <strain evidence="2">Duluth1</strain>
        <tissue evidence="2">Whole animal</tissue>
    </source>
</reference>